<keyword evidence="5" id="KW-1185">Reference proteome</keyword>
<reference evidence="4 5" key="1">
    <citation type="submission" date="2020-05" db="EMBL/GenBank/DDBJ databases">
        <title>Erythrobacter mangrovi sp. nov., isolated from rhizosphere soil of mangrove plant (Kandelia candel).</title>
        <authorList>
            <person name="Ye Y.H."/>
        </authorList>
    </citation>
    <scope>NUCLEOTIDE SEQUENCE [LARGE SCALE GENOMIC DNA]</scope>
    <source>
        <strain evidence="4 5">EB310</strain>
    </source>
</reference>
<dbReference type="Proteomes" id="UP000504693">
    <property type="component" value="Chromosome"/>
</dbReference>
<dbReference type="KEGG" id="emv:HQR01_04220"/>
<protein>
    <submittedName>
        <fullName evidence="4">Nitronate monooxygenase</fullName>
    </submittedName>
</protein>
<evidence type="ECO:0000256" key="3">
    <source>
        <dbReference type="ARBA" id="ARBA00023002"/>
    </source>
</evidence>
<keyword evidence="2" id="KW-0288">FMN</keyword>
<dbReference type="GO" id="GO:0018580">
    <property type="term" value="F:nitronate monooxygenase activity"/>
    <property type="evidence" value="ECO:0007669"/>
    <property type="project" value="InterPro"/>
</dbReference>
<dbReference type="PANTHER" id="PTHR32332">
    <property type="entry name" value="2-NITROPROPANE DIOXYGENASE"/>
    <property type="match status" value="1"/>
</dbReference>
<dbReference type="InterPro" id="IPR004136">
    <property type="entry name" value="NMO"/>
</dbReference>
<dbReference type="Pfam" id="PF03060">
    <property type="entry name" value="NMO"/>
    <property type="match status" value="2"/>
</dbReference>
<accession>A0A7D3XAJ7</accession>
<organism evidence="4 5">
    <name type="scientific">Erythrobacter mangrovi</name>
    <dbReference type="NCBI Taxonomy" id="2739433"/>
    <lineage>
        <taxon>Bacteria</taxon>
        <taxon>Pseudomonadati</taxon>
        <taxon>Pseudomonadota</taxon>
        <taxon>Alphaproteobacteria</taxon>
        <taxon>Sphingomonadales</taxon>
        <taxon>Erythrobacteraceae</taxon>
        <taxon>Erythrobacter/Porphyrobacter group</taxon>
        <taxon>Erythrobacter</taxon>
    </lineage>
</organism>
<dbReference type="PANTHER" id="PTHR32332:SF31">
    <property type="entry name" value="2-NITROPROPANE DIOXYGENASE FAMILY, PUTATIVE (AFU_ORTHOLOGUE AFUA_2G09850)-RELATED"/>
    <property type="match status" value="1"/>
</dbReference>
<evidence type="ECO:0000256" key="2">
    <source>
        <dbReference type="ARBA" id="ARBA00022643"/>
    </source>
</evidence>
<evidence type="ECO:0000313" key="5">
    <source>
        <dbReference type="Proteomes" id="UP000504693"/>
    </source>
</evidence>
<dbReference type="EMBL" id="CP053921">
    <property type="protein sequence ID" value="QKG70640.1"/>
    <property type="molecule type" value="Genomic_DNA"/>
</dbReference>
<keyword evidence="3" id="KW-0560">Oxidoreductase</keyword>
<evidence type="ECO:0000313" key="4">
    <source>
        <dbReference type="EMBL" id="QKG70640.1"/>
    </source>
</evidence>
<dbReference type="SUPFAM" id="SSF51412">
    <property type="entry name" value="Inosine monophosphate dehydrogenase (IMPDH)"/>
    <property type="match status" value="1"/>
</dbReference>
<evidence type="ECO:0000256" key="1">
    <source>
        <dbReference type="ARBA" id="ARBA00022630"/>
    </source>
</evidence>
<dbReference type="AlphaFoldDB" id="A0A7D3XAJ7"/>
<name>A0A7D3XAJ7_9SPHN</name>
<dbReference type="Gene3D" id="3.20.20.70">
    <property type="entry name" value="Aldolase class I"/>
    <property type="match status" value="1"/>
</dbReference>
<keyword evidence="1" id="KW-0285">Flavoprotein</keyword>
<dbReference type="InterPro" id="IPR013785">
    <property type="entry name" value="Aldolase_TIM"/>
</dbReference>
<dbReference type="CDD" id="cd04730">
    <property type="entry name" value="NPD_like"/>
    <property type="match status" value="1"/>
</dbReference>
<proteinExistence type="predicted"/>
<gene>
    <name evidence="4" type="ORF">HQR01_04220</name>
</gene>
<sequence length="327" mass="33680">MAISSRLTEALGLSVPIILAPMAGVSGGALASAVSVAGGFGFLAAGYLATDDVLRELDLAGETPVGVGFITWRALQDRSTFDRVIKRRPAAIFLSFGDATDLAPAVTQVGAKLFMQVQTVEGARAAAGQGADVIVVQGTEAGGHGAQRSLGPLLDDIVEADLGPIIVAAGGIGTGRALASVLVRGAEGGLCGTAFYAATESLAHPNAKQRATGMDGASTERTDLFDAARGLDWPAPWTLRAGRNHFSATWRNAAKFRQAGPHERAVFAEALGAGNFDVAPLIVGEGVGNVRQVEPAAEIMKRMQTGAEAALRDVSKLLRPGKDLQDD</sequence>
<dbReference type="RefSeq" id="WP_173212838.1">
    <property type="nucleotide sequence ID" value="NZ_CP053921.1"/>
</dbReference>
<keyword evidence="4" id="KW-0503">Monooxygenase</keyword>